<dbReference type="PANTHER" id="PTHR39339">
    <property type="entry name" value="SLR1444 PROTEIN"/>
    <property type="match status" value="1"/>
</dbReference>
<dbReference type="PANTHER" id="PTHR39339:SF1">
    <property type="entry name" value="CHAD DOMAIN-CONTAINING PROTEIN"/>
    <property type="match status" value="1"/>
</dbReference>
<keyword evidence="3" id="KW-1185">Reference proteome</keyword>
<reference evidence="3" key="1">
    <citation type="journal article" date="2019" name="Int. J. Syst. Evol. Microbiol.">
        <title>The Global Catalogue of Microorganisms (GCM) 10K type strain sequencing project: providing services to taxonomists for standard genome sequencing and annotation.</title>
        <authorList>
            <consortium name="The Broad Institute Genomics Platform"/>
            <consortium name="The Broad Institute Genome Sequencing Center for Infectious Disease"/>
            <person name="Wu L."/>
            <person name="Ma J."/>
        </authorList>
    </citation>
    <scope>NUCLEOTIDE SEQUENCE [LARGE SCALE GENOMIC DNA]</scope>
    <source>
        <strain evidence="3">CCUG 55608</strain>
    </source>
</reference>
<dbReference type="InterPro" id="IPR007899">
    <property type="entry name" value="CHAD_dom"/>
</dbReference>
<dbReference type="InterPro" id="IPR038186">
    <property type="entry name" value="CHAD_dom_sf"/>
</dbReference>
<evidence type="ECO:0000313" key="2">
    <source>
        <dbReference type="EMBL" id="MFD1141091.1"/>
    </source>
</evidence>
<dbReference type="EMBL" id="JBHTLP010000007">
    <property type="protein sequence ID" value="MFD1141091.1"/>
    <property type="molecule type" value="Genomic_DNA"/>
</dbReference>
<dbReference type="Gene3D" id="1.40.20.10">
    <property type="entry name" value="CHAD domain"/>
    <property type="match status" value="1"/>
</dbReference>
<dbReference type="PROSITE" id="PS51708">
    <property type="entry name" value="CHAD"/>
    <property type="match status" value="1"/>
</dbReference>
<dbReference type="RefSeq" id="WP_379884129.1">
    <property type="nucleotide sequence ID" value="NZ_JBHTLP010000007.1"/>
</dbReference>
<sequence length="311" mass="36136">MSYVFKSERTIALNIHRILAEQIQVVRETLENSGQAREEAIHGVRKRIKKIRALFRLVEQDMHPGIFKQTNRFYRTIGQRLSPLRDATVMINTLDKLRQTPSPKIAPPVLAALRRTLIQKKNLAARAFFEDSTQLEALSQVFSQAPVKISGLKKHTQSFSVFEPNLKKIYRRGRKALQIARKKPGIDHLYELRKQVKNLWYHTRLLKPTWPGLLGAYARELDQLGELLGDDHDLGVLSQEIESERLLMRNKHSKAVVLQALGQQRAALQEQLFPLANRLFAEKAGEFVGRYRLYWKLWRKESRKPEMEVSE</sequence>
<protein>
    <submittedName>
        <fullName evidence="2">CHAD domain-containing protein</fullName>
    </submittedName>
</protein>
<evidence type="ECO:0000259" key="1">
    <source>
        <dbReference type="PROSITE" id="PS51708"/>
    </source>
</evidence>
<feature type="domain" description="CHAD" evidence="1">
    <location>
        <begin position="8"/>
        <end position="303"/>
    </location>
</feature>
<gene>
    <name evidence="2" type="ORF">ACFQ4C_08225</name>
</gene>
<proteinExistence type="predicted"/>
<comment type="caution">
    <text evidence="2">The sequence shown here is derived from an EMBL/GenBank/DDBJ whole genome shotgun (WGS) entry which is preliminary data.</text>
</comment>
<dbReference type="Pfam" id="PF05235">
    <property type="entry name" value="CHAD"/>
    <property type="match status" value="1"/>
</dbReference>
<name>A0ABW3QC81_9BACT</name>
<accession>A0ABW3QC81</accession>
<dbReference type="SMART" id="SM00880">
    <property type="entry name" value="CHAD"/>
    <property type="match status" value="1"/>
</dbReference>
<organism evidence="2 3">
    <name type="scientific">Larkinella insperata</name>
    <dbReference type="NCBI Taxonomy" id="332158"/>
    <lineage>
        <taxon>Bacteria</taxon>
        <taxon>Pseudomonadati</taxon>
        <taxon>Bacteroidota</taxon>
        <taxon>Cytophagia</taxon>
        <taxon>Cytophagales</taxon>
        <taxon>Spirosomataceae</taxon>
        <taxon>Larkinella</taxon>
    </lineage>
</organism>
<evidence type="ECO:0000313" key="3">
    <source>
        <dbReference type="Proteomes" id="UP001597116"/>
    </source>
</evidence>
<dbReference type="Proteomes" id="UP001597116">
    <property type="component" value="Unassembled WGS sequence"/>
</dbReference>